<protein>
    <submittedName>
        <fullName evidence="1">Uncharacterized protein</fullName>
    </submittedName>
</protein>
<name>A0A7W1XSK6_9BACL</name>
<sequence>MSKIRQKGEQINLDKVEEKSKNPMVKKYGVTWTMYHCETCKYLVPYRKSYRCVHHDGRHYPSWDACGLYRPKS</sequence>
<evidence type="ECO:0000313" key="2">
    <source>
        <dbReference type="Proteomes" id="UP000538292"/>
    </source>
</evidence>
<gene>
    <name evidence="1" type="ORF">H2C83_09290</name>
</gene>
<evidence type="ECO:0000313" key="1">
    <source>
        <dbReference type="EMBL" id="MBA4602503.1"/>
    </source>
</evidence>
<dbReference type="EMBL" id="JACEOL010000030">
    <property type="protein sequence ID" value="MBA4602503.1"/>
    <property type="molecule type" value="Genomic_DNA"/>
</dbReference>
<organism evidence="1 2">
    <name type="scientific">Thermoactinomyces mirandus</name>
    <dbReference type="NCBI Taxonomy" id="2756294"/>
    <lineage>
        <taxon>Bacteria</taxon>
        <taxon>Bacillati</taxon>
        <taxon>Bacillota</taxon>
        <taxon>Bacilli</taxon>
        <taxon>Bacillales</taxon>
        <taxon>Thermoactinomycetaceae</taxon>
        <taxon>Thermoactinomyces</taxon>
    </lineage>
</organism>
<keyword evidence="2" id="KW-1185">Reference proteome</keyword>
<accession>A0A7W1XSK6</accession>
<reference evidence="1 2" key="1">
    <citation type="submission" date="2020-07" db="EMBL/GenBank/DDBJ databases">
        <title>Thermoactinomyces phylogeny.</title>
        <authorList>
            <person name="Dunlap C."/>
        </authorList>
    </citation>
    <scope>NUCLEOTIDE SEQUENCE [LARGE SCALE GENOMIC DNA]</scope>
    <source>
        <strain evidence="1 2">AMNI-1</strain>
    </source>
</reference>
<comment type="caution">
    <text evidence="1">The sequence shown here is derived from an EMBL/GenBank/DDBJ whole genome shotgun (WGS) entry which is preliminary data.</text>
</comment>
<proteinExistence type="predicted"/>
<dbReference type="RefSeq" id="WP_181740083.1">
    <property type="nucleotide sequence ID" value="NZ_JACEOL010000030.1"/>
</dbReference>
<dbReference type="AlphaFoldDB" id="A0A7W1XSK6"/>
<dbReference type="Proteomes" id="UP000538292">
    <property type="component" value="Unassembled WGS sequence"/>
</dbReference>